<dbReference type="Gene3D" id="3.10.50.40">
    <property type="match status" value="1"/>
</dbReference>
<dbReference type="InterPro" id="IPR048261">
    <property type="entry name" value="SlpA/SlyD-like_ins_sf"/>
</dbReference>
<reference evidence="8 9" key="1">
    <citation type="journal article" date="2017" name="BMC Genomics">
        <title>Genomic analysis of methanogenic archaea reveals a shift towards energy conservation.</title>
        <authorList>
            <person name="Gilmore S.P."/>
            <person name="Henske J.K."/>
            <person name="Sexton J.A."/>
            <person name="Solomon K.V."/>
            <person name="Seppala S."/>
            <person name="Yoo J.I."/>
            <person name="Huyett L.M."/>
            <person name="Pressman A."/>
            <person name="Cogan J.Z."/>
            <person name="Kivenson V."/>
            <person name="Peng X."/>
            <person name="Tan Y."/>
            <person name="Valentine D.L."/>
            <person name="O'Malley M.A."/>
        </authorList>
    </citation>
    <scope>NUCLEOTIDE SEQUENCE [LARGE SCALE GENOMIC DNA]</scope>
    <source>
        <strain evidence="8 9">M.o.H.</strain>
    </source>
</reference>
<dbReference type="InterPro" id="IPR040825">
    <property type="entry name" value="FKBP26_C"/>
</dbReference>
<dbReference type="Gene3D" id="2.40.10.330">
    <property type="match status" value="1"/>
</dbReference>
<evidence type="ECO:0000313" key="8">
    <source>
        <dbReference type="EMBL" id="PAV02946.1"/>
    </source>
</evidence>
<dbReference type="OrthoDB" id="8615at2157"/>
<dbReference type="PANTHER" id="PTHR47861">
    <property type="entry name" value="FKBP-TYPE PEPTIDYL-PROLYL CIS-TRANS ISOMERASE SLYD"/>
    <property type="match status" value="1"/>
</dbReference>
<dbReference type="SUPFAM" id="SSF54534">
    <property type="entry name" value="FKBP-like"/>
    <property type="match status" value="1"/>
</dbReference>
<evidence type="ECO:0000256" key="3">
    <source>
        <dbReference type="ARBA" id="ARBA00013194"/>
    </source>
</evidence>
<dbReference type="PROSITE" id="PS50059">
    <property type="entry name" value="FKBP_PPIASE"/>
    <property type="match status" value="1"/>
</dbReference>
<dbReference type="EMBL" id="LMVM01000041">
    <property type="protein sequence ID" value="PAV02946.1"/>
    <property type="molecule type" value="Genomic_DNA"/>
</dbReference>
<dbReference type="Gene3D" id="3.30.70.2210">
    <property type="match status" value="1"/>
</dbReference>
<comment type="catalytic activity">
    <reaction evidence="1 6">
        <text>[protein]-peptidylproline (omega=180) = [protein]-peptidylproline (omega=0)</text>
        <dbReference type="Rhea" id="RHEA:16237"/>
        <dbReference type="Rhea" id="RHEA-COMP:10747"/>
        <dbReference type="Rhea" id="RHEA-COMP:10748"/>
        <dbReference type="ChEBI" id="CHEBI:83833"/>
        <dbReference type="ChEBI" id="CHEBI:83834"/>
        <dbReference type="EC" id="5.2.1.8"/>
    </reaction>
</comment>
<dbReference type="RefSeq" id="WP_069582495.1">
    <property type="nucleotide sequence ID" value="NZ_LMVM01000041.1"/>
</dbReference>
<sequence length="244" mass="27572">MAIKEGDFIRLKYTGKVQETGDIFDTTSEEVAEEAGLVTENKTFGPIPIAVGVGHVLKGLDKGLVGMEVGEAKSIEVPPEEGFGVRDPKLTQLIPMSEFKKQNIRPQKGMNITLEGHNGKIRSISGGRVTVDFNHEFAGKTLVYDVEVEKIIEDDTEKVYGIIELQYPNPNIKPEDHEVKMEDGKVMIYLNEMAKFDNQITYAKFRIARDIWDNMGIDRVEFVDVFEKKVNTEEEKEEETEAEE</sequence>
<keyword evidence="5 6" id="KW-0413">Isomerase</keyword>
<evidence type="ECO:0000256" key="2">
    <source>
        <dbReference type="ARBA" id="ARBA00006577"/>
    </source>
</evidence>
<evidence type="ECO:0000256" key="1">
    <source>
        <dbReference type="ARBA" id="ARBA00000971"/>
    </source>
</evidence>
<dbReference type="InterPro" id="IPR054016">
    <property type="entry name" value="FKBP26_IF"/>
</dbReference>
<evidence type="ECO:0000259" key="7">
    <source>
        <dbReference type="PROSITE" id="PS50059"/>
    </source>
</evidence>
<name>A0A2A2H0X9_METBR</name>
<proteinExistence type="inferred from homology"/>
<dbReference type="InterPro" id="IPR001179">
    <property type="entry name" value="PPIase_FKBP_dom"/>
</dbReference>
<dbReference type="Proteomes" id="UP000217784">
    <property type="component" value="Unassembled WGS sequence"/>
</dbReference>
<gene>
    <name evidence="8" type="ORF">ASJ80_03830</name>
</gene>
<dbReference type="Pfam" id="PF18046">
    <property type="entry name" value="FKBP26_C"/>
    <property type="match status" value="1"/>
</dbReference>
<dbReference type="GO" id="GO:0003755">
    <property type="term" value="F:peptidyl-prolyl cis-trans isomerase activity"/>
    <property type="evidence" value="ECO:0007669"/>
    <property type="project" value="UniProtKB-KW"/>
</dbReference>
<comment type="caution">
    <text evidence="8">The sequence shown here is derived from an EMBL/GenBank/DDBJ whole genome shotgun (WGS) entry which is preliminary data.</text>
</comment>
<protein>
    <recommendedName>
        <fullName evidence="3 6">peptidylprolyl isomerase</fullName>
        <ecNumber evidence="3 6">5.2.1.8</ecNumber>
    </recommendedName>
</protein>
<organism evidence="8 9">
    <name type="scientific">Methanobacterium bryantii</name>
    <dbReference type="NCBI Taxonomy" id="2161"/>
    <lineage>
        <taxon>Archaea</taxon>
        <taxon>Methanobacteriati</taxon>
        <taxon>Methanobacteriota</taxon>
        <taxon>Methanomada group</taxon>
        <taxon>Methanobacteria</taxon>
        <taxon>Methanobacteriales</taxon>
        <taxon>Methanobacteriaceae</taxon>
        <taxon>Methanobacterium</taxon>
    </lineage>
</organism>
<evidence type="ECO:0000256" key="5">
    <source>
        <dbReference type="ARBA" id="ARBA00023235"/>
    </source>
</evidence>
<accession>A0A2A2H0X9</accession>
<dbReference type="Pfam" id="PF22199">
    <property type="entry name" value="FKBP26_IF"/>
    <property type="match status" value="1"/>
</dbReference>
<evidence type="ECO:0000313" key="9">
    <source>
        <dbReference type="Proteomes" id="UP000217784"/>
    </source>
</evidence>
<dbReference type="InterPro" id="IPR046357">
    <property type="entry name" value="PPIase_dom_sf"/>
</dbReference>
<keyword evidence="9" id="KW-1185">Reference proteome</keyword>
<dbReference type="AlphaFoldDB" id="A0A2A2H0X9"/>
<evidence type="ECO:0000256" key="4">
    <source>
        <dbReference type="ARBA" id="ARBA00023110"/>
    </source>
</evidence>
<dbReference type="EC" id="5.2.1.8" evidence="3 6"/>
<dbReference type="PANTHER" id="PTHR47861:SF2">
    <property type="entry name" value="LONG-TYPE PEPTIDYL-PROLYL CIS-TRANS ISOMERASE"/>
    <property type="match status" value="1"/>
</dbReference>
<evidence type="ECO:0000256" key="6">
    <source>
        <dbReference type="PROSITE-ProRule" id="PRU00277"/>
    </source>
</evidence>
<comment type="similarity">
    <text evidence="2">Belongs to the FKBP-type PPIase family.</text>
</comment>
<feature type="domain" description="PPIase FKBP-type" evidence="7">
    <location>
        <begin position="6"/>
        <end position="95"/>
    </location>
</feature>
<keyword evidence="4 6" id="KW-0697">Rotamase</keyword>